<accession>A0ABU9ZWQ0</accession>
<dbReference type="InterPro" id="IPR029061">
    <property type="entry name" value="THDP-binding"/>
</dbReference>
<organism evidence="4 5">
    <name type="scientific">Methylobacterium ajmalii</name>
    <dbReference type="NCBI Taxonomy" id="2738439"/>
    <lineage>
        <taxon>Bacteria</taxon>
        <taxon>Pseudomonadati</taxon>
        <taxon>Pseudomonadota</taxon>
        <taxon>Alphaproteobacteria</taxon>
        <taxon>Hyphomicrobiales</taxon>
        <taxon>Methylobacteriaceae</taxon>
        <taxon>Methylobacterium</taxon>
    </lineage>
</organism>
<sequence length="322" mass="34843">MRAFRDEAARSGRVQSGIALSGELVDRLADAIPELLSGAPDLEGATQHKRKLKAFTAEDQGGRYVHYGIREHAMGAMMNGMAAHGGVVPVGVTYLVFSDYLRPVLRLAAMMGLPVPFVFSHDSVGIGRNGPTHQPVEYLASLRAIPNMLVLRPADAVEAAECWEIALQTRSGPSSLIFARQVLPALRREAESENRSARGAYVLEEATGPRRVTLLATGSEVALAVEARRRLEEEGIPTAVISMPSWELFERQDAAYRREVLGPGTVRVGVEAAVRLGWDRYLGEDGGFVGMSGFGASGAEADLARHFGLTPERVVEEVRARL</sequence>
<evidence type="ECO:0000313" key="4">
    <source>
        <dbReference type="EMBL" id="MEN3235967.1"/>
    </source>
</evidence>
<dbReference type="CDD" id="cd07033">
    <property type="entry name" value="TPP_PYR_DXS_TK_like"/>
    <property type="match status" value="1"/>
</dbReference>
<evidence type="ECO:0000259" key="3">
    <source>
        <dbReference type="SMART" id="SM00861"/>
    </source>
</evidence>
<dbReference type="RefSeq" id="WP_346013155.1">
    <property type="nucleotide sequence ID" value="NZ_JAQYXP010000002.1"/>
</dbReference>
<protein>
    <submittedName>
        <fullName evidence="4">Transketolase C-terminal domain-containing protein</fullName>
    </submittedName>
</protein>
<evidence type="ECO:0000256" key="2">
    <source>
        <dbReference type="ARBA" id="ARBA00022842"/>
    </source>
</evidence>
<proteinExistence type="predicted"/>
<dbReference type="InterPro" id="IPR005475">
    <property type="entry name" value="Transketolase-like_Pyr-bd"/>
</dbReference>
<keyword evidence="1" id="KW-0479">Metal-binding</keyword>
<dbReference type="SUPFAM" id="SSF52922">
    <property type="entry name" value="TK C-terminal domain-like"/>
    <property type="match status" value="1"/>
</dbReference>
<dbReference type="Pfam" id="PF22613">
    <property type="entry name" value="Transketolase_C_1"/>
    <property type="match status" value="1"/>
</dbReference>
<dbReference type="InterPro" id="IPR033247">
    <property type="entry name" value="Transketolase_fam"/>
</dbReference>
<name>A0ABU9ZWQ0_9HYPH</name>
<dbReference type="Pfam" id="PF02779">
    <property type="entry name" value="Transket_pyr"/>
    <property type="match status" value="1"/>
</dbReference>
<dbReference type="SMART" id="SM00861">
    <property type="entry name" value="Transket_pyr"/>
    <property type="match status" value="1"/>
</dbReference>
<dbReference type="Gene3D" id="3.40.50.970">
    <property type="match status" value="1"/>
</dbReference>
<dbReference type="InterPro" id="IPR055152">
    <property type="entry name" value="Transketolase-like_C_2"/>
</dbReference>
<evidence type="ECO:0000313" key="5">
    <source>
        <dbReference type="Proteomes" id="UP001407347"/>
    </source>
</evidence>
<reference evidence="4 5" key="1">
    <citation type="journal article" date="2023" name="PLoS ONE">
        <title>Complete genome assembly of Hawai'i environmental nontuberculous mycobacteria reveals unexpected co-isolation with methylobacteria.</title>
        <authorList>
            <person name="Hendrix J."/>
            <person name="Epperson L.E."/>
            <person name="Tong E.I."/>
            <person name="Chan Y.L."/>
            <person name="Hasan N.A."/>
            <person name="Dawrs S.N."/>
            <person name="Norton G.J."/>
            <person name="Virdi R."/>
            <person name="Crooks J.L."/>
            <person name="Chan E.D."/>
            <person name="Honda J.R."/>
            <person name="Strong M."/>
        </authorList>
    </citation>
    <scope>NUCLEOTIDE SEQUENCE [LARGE SCALE GENOMIC DNA]</scope>
    <source>
        <strain evidence="4 5">NJH_HI04-1</strain>
    </source>
</reference>
<feature type="domain" description="Transketolase-like pyrimidine-binding" evidence="3">
    <location>
        <begin position="15"/>
        <end position="185"/>
    </location>
</feature>
<dbReference type="Proteomes" id="UP001407347">
    <property type="component" value="Unassembled WGS sequence"/>
</dbReference>
<dbReference type="InterPro" id="IPR009014">
    <property type="entry name" value="Transketo_C/PFOR_II"/>
</dbReference>
<dbReference type="PANTHER" id="PTHR43522:SF2">
    <property type="entry name" value="TRANSKETOLASE 1-RELATED"/>
    <property type="match status" value="1"/>
</dbReference>
<dbReference type="Gene3D" id="3.40.50.920">
    <property type="match status" value="1"/>
</dbReference>
<gene>
    <name evidence="4" type="ORF">PUR29_20625</name>
</gene>
<dbReference type="PANTHER" id="PTHR43522">
    <property type="entry name" value="TRANSKETOLASE"/>
    <property type="match status" value="1"/>
</dbReference>
<keyword evidence="5" id="KW-1185">Reference proteome</keyword>
<dbReference type="SUPFAM" id="SSF52518">
    <property type="entry name" value="Thiamin diphosphate-binding fold (THDP-binding)"/>
    <property type="match status" value="1"/>
</dbReference>
<comment type="caution">
    <text evidence="4">The sequence shown here is derived from an EMBL/GenBank/DDBJ whole genome shotgun (WGS) entry which is preliminary data.</text>
</comment>
<keyword evidence="2" id="KW-0460">Magnesium</keyword>
<dbReference type="EMBL" id="JAQYXP010000002">
    <property type="protein sequence ID" value="MEN3235967.1"/>
    <property type="molecule type" value="Genomic_DNA"/>
</dbReference>
<evidence type="ECO:0000256" key="1">
    <source>
        <dbReference type="ARBA" id="ARBA00022723"/>
    </source>
</evidence>